<dbReference type="RefSeq" id="WP_338222340.1">
    <property type="nucleotide sequence ID" value="NZ_BTPD01000001.1"/>
</dbReference>
<dbReference type="Proteomes" id="UP001338309">
    <property type="component" value="Unassembled WGS sequence"/>
</dbReference>
<dbReference type="Pfam" id="PF13568">
    <property type="entry name" value="OMP_b-brl_2"/>
    <property type="match status" value="1"/>
</dbReference>
<evidence type="ECO:0000259" key="1">
    <source>
        <dbReference type="Pfam" id="PF13568"/>
    </source>
</evidence>
<accession>A0ABQ6PJX9</accession>
<evidence type="ECO:0000313" key="3">
    <source>
        <dbReference type="Proteomes" id="UP001338309"/>
    </source>
</evidence>
<protein>
    <recommendedName>
        <fullName evidence="1">Outer membrane protein beta-barrel domain-containing protein</fullName>
    </recommendedName>
</protein>
<proteinExistence type="predicted"/>
<organism evidence="2 3">
    <name type="scientific">Algoriphagus confluentis</name>
    <dbReference type="NCBI Taxonomy" id="1697556"/>
    <lineage>
        <taxon>Bacteria</taxon>
        <taxon>Pseudomonadati</taxon>
        <taxon>Bacteroidota</taxon>
        <taxon>Cytophagia</taxon>
        <taxon>Cytophagales</taxon>
        <taxon>Cyclobacteriaceae</taxon>
        <taxon>Algoriphagus</taxon>
    </lineage>
</organism>
<evidence type="ECO:0000313" key="2">
    <source>
        <dbReference type="EMBL" id="GMQ27525.1"/>
    </source>
</evidence>
<gene>
    <name evidence="2" type="ORF">Aconfl_01670</name>
</gene>
<dbReference type="InterPro" id="IPR025665">
    <property type="entry name" value="Beta-barrel_OMP_2"/>
</dbReference>
<sequence length="250" mass="28380">MRILSLASPCKKSMDDGFACLDSRGSRKILILAVFFLAINTLHAQENGSDSLTFSSLNKSSLSFILDDTYLIGGVNSSGIYYSNSFRDLSYRPGFSFGLEQYFPLKGKVFLSSGFNFSQRNFSYLKNQPGIDVSNFYLDLPITAAIELPIMRDLDFRIFFGAVIAFRLNSKINGDYDAVLNQNPDAFIYESSDFHSGDFGWHFGLSAEYKRVLFRLRSYSGFVKFDNKDQGMISSFNFEVGYFLFRSMKK</sequence>
<dbReference type="EMBL" id="BTPD01000001">
    <property type="protein sequence ID" value="GMQ27525.1"/>
    <property type="molecule type" value="Genomic_DNA"/>
</dbReference>
<comment type="caution">
    <text evidence="2">The sequence shown here is derived from an EMBL/GenBank/DDBJ whole genome shotgun (WGS) entry which is preliminary data.</text>
</comment>
<feature type="domain" description="Outer membrane protein beta-barrel" evidence="1">
    <location>
        <begin position="74"/>
        <end position="225"/>
    </location>
</feature>
<reference evidence="2 3" key="1">
    <citation type="submission" date="2023-08" db="EMBL/GenBank/DDBJ databases">
        <title>Draft genome sequence of Algoriphagus confluentis.</title>
        <authorList>
            <person name="Takatani N."/>
            <person name="Hosokawa M."/>
            <person name="Sawabe T."/>
        </authorList>
    </citation>
    <scope>NUCLEOTIDE SEQUENCE [LARGE SCALE GENOMIC DNA]</scope>
    <source>
        <strain evidence="2 3">NBRC 111222</strain>
    </source>
</reference>
<name>A0ABQ6PJX9_9BACT</name>
<keyword evidence="3" id="KW-1185">Reference proteome</keyword>